<evidence type="ECO:0000313" key="3">
    <source>
        <dbReference type="Proteomes" id="UP001465668"/>
    </source>
</evidence>
<sequence length="102" mass="11623">MEPNNQGFDYYNMAMDIHQLLEENYDVETFDMVTFHPLKIEATLSGYGSKDSEQKDAKVRKEIEEYVEKHLGGTEIELILEGAKGAKDPQAKDESARTKPPE</sequence>
<evidence type="ECO:0000256" key="1">
    <source>
        <dbReference type="SAM" id="MobiDB-lite"/>
    </source>
</evidence>
<evidence type="ECO:0000313" key="2">
    <source>
        <dbReference type="EMBL" id="KAK9780262.1"/>
    </source>
</evidence>
<feature type="compositionally biased region" description="Basic and acidic residues" evidence="1">
    <location>
        <begin position="84"/>
        <end position="102"/>
    </location>
</feature>
<proteinExistence type="predicted"/>
<protein>
    <submittedName>
        <fullName evidence="2">Uncharacterized protein</fullName>
    </submittedName>
</protein>
<dbReference type="Proteomes" id="UP001465668">
    <property type="component" value="Unassembled WGS sequence"/>
</dbReference>
<comment type="caution">
    <text evidence="2">The sequence shown here is derived from an EMBL/GenBank/DDBJ whole genome shotgun (WGS) entry which is preliminary data.</text>
</comment>
<name>A0ABR2Y2T4_9PEZI</name>
<keyword evidence="3" id="KW-1185">Reference proteome</keyword>
<reference evidence="2 3" key="1">
    <citation type="submission" date="2024-02" db="EMBL/GenBank/DDBJ databases">
        <title>First draft genome assembly of two strains of Seiridium cardinale.</title>
        <authorList>
            <person name="Emiliani G."/>
            <person name="Scali E."/>
        </authorList>
    </citation>
    <scope>NUCLEOTIDE SEQUENCE [LARGE SCALE GENOMIC DNA]</scope>
    <source>
        <strain evidence="2 3">BM-138-000479</strain>
    </source>
</reference>
<organism evidence="2 3">
    <name type="scientific">Seiridium cardinale</name>
    <dbReference type="NCBI Taxonomy" id="138064"/>
    <lineage>
        <taxon>Eukaryota</taxon>
        <taxon>Fungi</taxon>
        <taxon>Dikarya</taxon>
        <taxon>Ascomycota</taxon>
        <taxon>Pezizomycotina</taxon>
        <taxon>Sordariomycetes</taxon>
        <taxon>Xylariomycetidae</taxon>
        <taxon>Amphisphaeriales</taxon>
        <taxon>Sporocadaceae</taxon>
        <taxon>Seiridium</taxon>
    </lineage>
</organism>
<dbReference type="EMBL" id="JARVKM010000007">
    <property type="protein sequence ID" value="KAK9780262.1"/>
    <property type="molecule type" value="Genomic_DNA"/>
</dbReference>
<feature type="region of interest" description="Disordered" evidence="1">
    <location>
        <begin position="81"/>
        <end position="102"/>
    </location>
</feature>
<accession>A0ABR2Y2T4</accession>
<gene>
    <name evidence="2" type="ORF">SCAR479_02899</name>
</gene>